<proteinExistence type="predicted"/>
<name>A0A0E9SIB7_ANGAN</name>
<protein>
    <submittedName>
        <fullName evidence="1">Uncharacterized protein</fullName>
    </submittedName>
</protein>
<sequence length="28" mass="3067">MIGHLSGGWDLFLLFSIHGSCGEKVSFK</sequence>
<accession>A0A0E9SIB7</accession>
<reference evidence="1" key="1">
    <citation type="submission" date="2014-11" db="EMBL/GenBank/DDBJ databases">
        <authorList>
            <person name="Amaro Gonzalez C."/>
        </authorList>
    </citation>
    <scope>NUCLEOTIDE SEQUENCE</scope>
</reference>
<dbReference type="EMBL" id="GBXM01068167">
    <property type="protein sequence ID" value="JAH40410.1"/>
    <property type="molecule type" value="Transcribed_RNA"/>
</dbReference>
<dbReference type="AlphaFoldDB" id="A0A0E9SIB7"/>
<evidence type="ECO:0000313" key="1">
    <source>
        <dbReference type="EMBL" id="JAH40410.1"/>
    </source>
</evidence>
<reference evidence="1" key="2">
    <citation type="journal article" date="2015" name="Fish Shellfish Immunol.">
        <title>Early steps in the European eel (Anguilla anguilla)-Vibrio vulnificus interaction in the gills: Role of the RtxA13 toxin.</title>
        <authorList>
            <person name="Callol A."/>
            <person name="Pajuelo D."/>
            <person name="Ebbesson L."/>
            <person name="Teles M."/>
            <person name="MacKenzie S."/>
            <person name="Amaro C."/>
        </authorList>
    </citation>
    <scope>NUCLEOTIDE SEQUENCE</scope>
</reference>
<organism evidence="1">
    <name type="scientific">Anguilla anguilla</name>
    <name type="common">European freshwater eel</name>
    <name type="synonym">Muraena anguilla</name>
    <dbReference type="NCBI Taxonomy" id="7936"/>
    <lineage>
        <taxon>Eukaryota</taxon>
        <taxon>Metazoa</taxon>
        <taxon>Chordata</taxon>
        <taxon>Craniata</taxon>
        <taxon>Vertebrata</taxon>
        <taxon>Euteleostomi</taxon>
        <taxon>Actinopterygii</taxon>
        <taxon>Neopterygii</taxon>
        <taxon>Teleostei</taxon>
        <taxon>Anguilliformes</taxon>
        <taxon>Anguillidae</taxon>
        <taxon>Anguilla</taxon>
    </lineage>
</organism>